<dbReference type="SUPFAM" id="SSF158499">
    <property type="entry name" value="DnaD domain-like"/>
    <property type="match status" value="1"/>
</dbReference>
<reference evidence="4 7" key="2">
    <citation type="submission" date="2021-01" db="EMBL/GenBank/DDBJ databases">
        <title>FDA dAtabase for Regulatory Grade micrObial Sequences (FDA-ARGOS): Supporting development and validation of Infectious Disease Dx tests.</title>
        <authorList>
            <person name="Sproer C."/>
            <person name="Gronow S."/>
            <person name="Severitt S."/>
            <person name="Schroder I."/>
            <person name="Tallon L."/>
            <person name="Sadzewicz L."/>
            <person name="Zhao X."/>
            <person name="Boylan J."/>
            <person name="Ott S."/>
            <person name="Bowen H."/>
            <person name="Vavikolanu K."/>
            <person name="Mehta A."/>
            <person name="Aluvathingal J."/>
            <person name="Nadendla S."/>
            <person name="Lowell S."/>
            <person name="Myers T."/>
            <person name="Yan Y."/>
            <person name="Sichtig H."/>
        </authorList>
    </citation>
    <scope>NUCLEOTIDE SEQUENCE [LARGE SCALE GENOMIC DNA]</scope>
    <source>
        <strain evidence="4 7">FDAARGOS_1148</strain>
    </source>
</reference>
<dbReference type="EMBL" id="RQTE01000095">
    <property type="protein sequence ID" value="RZI02540.1"/>
    <property type="molecule type" value="Genomic_DNA"/>
</dbReference>
<dbReference type="Pfam" id="PF21984">
    <property type="entry name" value="DnaD_N"/>
    <property type="match status" value="1"/>
</dbReference>
<dbReference type="Proteomes" id="UP000595942">
    <property type="component" value="Chromosome"/>
</dbReference>
<dbReference type="InterPro" id="IPR053162">
    <property type="entry name" value="DnaD"/>
</dbReference>
<dbReference type="InterPro" id="IPR006343">
    <property type="entry name" value="DnaB/C_C"/>
</dbReference>
<sequence>MDINFLRKRPMVFRRELLDHYSELGLTETDLVILMKLIYENEHSNKQPSIQYLCQGTTMKEREVTGVIQRLIQLDLFNLTVQKDEEGRFAEFMDLDGFYNSFKKILEKEALNQKEQSDEETFKELFQFIEQSFGRPLSPIEIDTLNQWIDVDKHDISVIQAAVNEALSQEKVNFKYIDRILLNWKKNNVKTVDESKKISQQYHAPQMKHTVKNIPKFDWLNEGDS</sequence>
<dbReference type="NCBIfam" id="TIGR01446">
    <property type="entry name" value="DnaD_dom"/>
    <property type="match status" value="1"/>
</dbReference>
<evidence type="ECO:0000313" key="4">
    <source>
        <dbReference type="EMBL" id="QQS83432.1"/>
    </source>
</evidence>
<dbReference type="KEGG" id="scv:A4G25_02035"/>
<feature type="domain" description="DnaD N-terminal" evidence="3">
    <location>
        <begin position="16"/>
        <end position="110"/>
    </location>
</feature>
<evidence type="ECO:0000256" key="1">
    <source>
        <dbReference type="ARBA" id="ARBA00093462"/>
    </source>
</evidence>
<dbReference type="EMBL" id="CP068073">
    <property type="protein sequence ID" value="QQS83432.1"/>
    <property type="molecule type" value="Genomic_DNA"/>
</dbReference>
<dbReference type="Proteomes" id="UP000293854">
    <property type="component" value="Unassembled WGS sequence"/>
</dbReference>
<evidence type="ECO:0000313" key="6">
    <source>
        <dbReference type="Proteomes" id="UP000293854"/>
    </source>
</evidence>
<keyword evidence="7" id="KW-1185">Reference proteome</keyword>
<dbReference type="Gene3D" id="1.10.10.630">
    <property type="entry name" value="DnaD domain-like"/>
    <property type="match status" value="1"/>
</dbReference>
<name>A0A143P8I0_9STAP</name>
<dbReference type="AlphaFoldDB" id="A0A143P8I0"/>
<evidence type="ECO:0000259" key="3">
    <source>
        <dbReference type="Pfam" id="PF21984"/>
    </source>
</evidence>
<dbReference type="OrthoDB" id="9770238at2"/>
<proteinExistence type="inferred from homology"/>
<dbReference type="PANTHER" id="PTHR37293:SF6">
    <property type="entry name" value="DNA REPLICATION PROTEIN DNAD"/>
    <property type="match status" value="1"/>
</dbReference>
<dbReference type="InterPro" id="IPR053843">
    <property type="entry name" value="DnaD_N"/>
</dbReference>
<reference evidence="5 6" key="1">
    <citation type="submission" date="2018-11" db="EMBL/GenBank/DDBJ databases">
        <title>Genomic profiling of Staphylococcus species from a Poultry farm system in KwaZulu-Natal, South Africa.</title>
        <authorList>
            <person name="Amoako D.G."/>
            <person name="Somboro A.M."/>
            <person name="Abia A.L.K."/>
            <person name="Bester L.A."/>
            <person name="Essack S.Y."/>
        </authorList>
    </citation>
    <scope>NUCLEOTIDE SEQUENCE [LARGE SCALE GENOMIC DNA]</scope>
    <source>
        <strain evidence="5 6">SA11</strain>
    </source>
</reference>
<comment type="similarity">
    <text evidence="1">Belongs to the DnaB/DnaD family.</text>
</comment>
<protein>
    <submittedName>
        <fullName evidence="5">DnaD domain protein</fullName>
    </submittedName>
    <submittedName>
        <fullName evidence="4">DnaD domain-containing protein</fullName>
    </submittedName>
</protein>
<dbReference type="Gene3D" id="1.10.10.10">
    <property type="entry name" value="Winged helix-like DNA-binding domain superfamily/Winged helix DNA-binding domain"/>
    <property type="match status" value="1"/>
</dbReference>
<evidence type="ECO:0000313" key="7">
    <source>
        <dbReference type="Proteomes" id="UP000595942"/>
    </source>
</evidence>
<evidence type="ECO:0000313" key="5">
    <source>
        <dbReference type="EMBL" id="RZI02540.1"/>
    </source>
</evidence>
<dbReference type="InterPro" id="IPR036388">
    <property type="entry name" value="WH-like_DNA-bd_sf"/>
</dbReference>
<dbReference type="PANTHER" id="PTHR37293">
    <property type="entry name" value="PHAGE REPLICATION PROTEIN-RELATED"/>
    <property type="match status" value="1"/>
</dbReference>
<dbReference type="Pfam" id="PF07261">
    <property type="entry name" value="DnaB_2"/>
    <property type="match status" value="1"/>
</dbReference>
<gene>
    <name evidence="5" type="ORF">EIG99_05985</name>
    <name evidence="4" type="ORF">I6J05_03675</name>
</gene>
<dbReference type="RefSeq" id="WP_047131069.1">
    <property type="nucleotide sequence ID" value="NZ_CP015114.1"/>
</dbReference>
<organism evidence="5 6">
    <name type="scientific">Staphylococcus condimenti</name>
    <dbReference type="NCBI Taxonomy" id="70255"/>
    <lineage>
        <taxon>Bacteria</taxon>
        <taxon>Bacillati</taxon>
        <taxon>Bacillota</taxon>
        <taxon>Bacilli</taxon>
        <taxon>Bacillales</taxon>
        <taxon>Staphylococcaceae</taxon>
        <taxon>Staphylococcus</taxon>
    </lineage>
</organism>
<dbReference type="InterPro" id="IPR034829">
    <property type="entry name" value="DnaD-like_sf"/>
</dbReference>
<feature type="domain" description="DnaB/C C-terminal" evidence="2">
    <location>
        <begin position="126"/>
        <end position="197"/>
    </location>
</feature>
<accession>A0A143P8I0</accession>
<dbReference type="GeneID" id="93726627"/>
<evidence type="ECO:0000259" key="2">
    <source>
        <dbReference type="Pfam" id="PF07261"/>
    </source>
</evidence>